<reference evidence="7" key="1">
    <citation type="journal article" date="2022" name="Cell">
        <title>Design, construction, and in vivo augmentation of a complex gut microbiome.</title>
        <authorList>
            <person name="Cheng A.G."/>
            <person name="Ho P.Y."/>
            <person name="Aranda-Diaz A."/>
            <person name="Jain S."/>
            <person name="Yu F.B."/>
            <person name="Meng X."/>
            <person name="Wang M."/>
            <person name="Iakiviak M."/>
            <person name="Nagashima K."/>
            <person name="Zhao A."/>
            <person name="Murugkar P."/>
            <person name="Patil A."/>
            <person name="Atabakhsh K."/>
            <person name="Weakley A."/>
            <person name="Yan J."/>
            <person name="Brumbaugh A.R."/>
            <person name="Higginbottom S."/>
            <person name="Dimas A."/>
            <person name="Shiver A.L."/>
            <person name="Deutschbauer A."/>
            <person name="Neff N."/>
            <person name="Sonnenburg J.L."/>
            <person name="Huang K.C."/>
            <person name="Fischbach M.A."/>
        </authorList>
    </citation>
    <scope>NUCLEOTIDE SEQUENCE</scope>
    <source>
        <strain evidence="7">DSM 19829</strain>
    </source>
</reference>
<dbReference type="CDD" id="cd01335">
    <property type="entry name" value="Radical_SAM"/>
    <property type="match status" value="1"/>
</dbReference>
<dbReference type="SFLD" id="SFLDS00029">
    <property type="entry name" value="Radical_SAM"/>
    <property type="match status" value="1"/>
</dbReference>
<dbReference type="InterPro" id="IPR058240">
    <property type="entry name" value="rSAM_sf"/>
</dbReference>
<keyword evidence="8" id="KW-1185">Reference proteome</keyword>
<gene>
    <name evidence="7" type="ORF">NQ502_06630</name>
</gene>
<dbReference type="InterPro" id="IPR051198">
    <property type="entry name" value="BchE-like"/>
</dbReference>
<evidence type="ECO:0000313" key="8">
    <source>
        <dbReference type="Proteomes" id="UP001060164"/>
    </source>
</evidence>
<dbReference type="SMART" id="SM00729">
    <property type="entry name" value="Elp3"/>
    <property type="match status" value="1"/>
</dbReference>
<comment type="cofactor">
    <cofactor evidence="1">
        <name>[4Fe-4S] cluster</name>
        <dbReference type="ChEBI" id="CHEBI:49883"/>
    </cofactor>
</comment>
<evidence type="ECO:0000256" key="2">
    <source>
        <dbReference type="ARBA" id="ARBA00022691"/>
    </source>
</evidence>
<dbReference type="SUPFAM" id="SSF102114">
    <property type="entry name" value="Radical SAM enzymes"/>
    <property type="match status" value="1"/>
</dbReference>
<accession>A0ABY5VKL1</accession>
<dbReference type="RefSeq" id="WP_028530381.1">
    <property type="nucleotide sequence ID" value="NZ_CABLBR010000002.1"/>
</dbReference>
<dbReference type="Gene3D" id="3.20.20.70">
    <property type="entry name" value="Aldolase class I"/>
    <property type="match status" value="1"/>
</dbReference>
<evidence type="ECO:0000256" key="3">
    <source>
        <dbReference type="ARBA" id="ARBA00022723"/>
    </source>
</evidence>
<dbReference type="SFLD" id="SFLDG01082">
    <property type="entry name" value="B12-binding_domain_containing"/>
    <property type="match status" value="1"/>
</dbReference>
<organism evidence="7 8">
    <name type="scientific">Ruminococcus gauvreauii</name>
    <dbReference type="NCBI Taxonomy" id="438033"/>
    <lineage>
        <taxon>Bacteria</taxon>
        <taxon>Bacillati</taxon>
        <taxon>Bacillota</taxon>
        <taxon>Clostridia</taxon>
        <taxon>Eubacteriales</taxon>
        <taxon>Oscillospiraceae</taxon>
        <taxon>Ruminococcus</taxon>
    </lineage>
</organism>
<dbReference type="PROSITE" id="PS51918">
    <property type="entry name" value="RADICAL_SAM"/>
    <property type="match status" value="1"/>
</dbReference>
<evidence type="ECO:0000256" key="1">
    <source>
        <dbReference type="ARBA" id="ARBA00001966"/>
    </source>
</evidence>
<evidence type="ECO:0000256" key="4">
    <source>
        <dbReference type="ARBA" id="ARBA00023004"/>
    </source>
</evidence>
<name>A0ABY5VKL1_9FIRM</name>
<dbReference type="PANTHER" id="PTHR43409">
    <property type="entry name" value="ANAEROBIC MAGNESIUM-PROTOPORPHYRIN IX MONOMETHYL ESTER CYCLASE-RELATED"/>
    <property type="match status" value="1"/>
</dbReference>
<dbReference type="EMBL" id="CP102290">
    <property type="protein sequence ID" value="UWP60703.1"/>
    <property type="molecule type" value="Genomic_DNA"/>
</dbReference>
<proteinExistence type="predicted"/>
<evidence type="ECO:0000313" key="7">
    <source>
        <dbReference type="EMBL" id="UWP60703.1"/>
    </source>
</evidence>
<keyword evidence="3" id="KW-0479">Metal-binding</keyword>
<dbReference type="PANTHER" id="PTHR43409:SF4">
    <property type="entry name" value="RADICAL SAM SUPERFAMILY PROTEIN"/>
    <property type="match status" value="1"/>
</dbReference>
<dbReference type="InterPro" id="IPR013785">
    <property type="entry name" value="Aldolase_TIM"/>
</dbReference>
<keyword evidence="4" id="KW-0408">Iron</keyword>
<feature type="domain" description="Radical SAM core" evidence="6">
    <location>
        <begin position="9"/>
        <end position="247"/>
    </location>
</feature>
<dbReference type="Proteomes" id="UP001060164">
    <property type="component" value="Chromosome"/>
</dbReference>
<dbReference type="Pfam" id="PF04055">
    <property type="entry name" value="Radical_SAM"/>
    <property type="match status" value="1"/>
</dbReference>
<keyword evidence="2" id="KW-0949">S-adenosyl-L-methionine</keyword>
<sequence>MRYEGMVYRPPSEARSLIVQVTIGCAHNACTFCTMYKDKKFRIRKKEEVLEDFQTAYDNYGDNIRRIFLADGDALIVKTPDLLDILNFIKEKFPSAERVTSYGTPGDILRKSEDELKSLAEAGLGMVYMGAESGDAVTLKDINKGVSREEIIEAGRKLRRAGIQSSITLISGLGGRARRKEHAVESAKLISDIRPDYVGFLTLMLDESTEIYRKIAAGEMELLTPDEVVEEMRLFLTNVDSPGTVFRANHASNYVVLKGNLNEDIEGMLRKLDEVEEAGKYRPERVRSL</sequence>
<dbReference type="SFLD" id="SFLDG01095">
    <property type="entry name" value="Uncharacterised_Radical_SAM_Su"/>
    <property type="match status" value="1"/>
</dbReference>
<keyword evidence="5" id="KW-0411">Iron-sulfur</keyword>
<evidence type="ECO:0000256" key="5">
    <source>
        <dbReference type="ARBA" id="ARBA00023014"/>
    </source>
</evidence>
<dbReference type="InterPro" id="IPR007197">
    <property type="entry name" value="rSAM"/>
</dbReference>
<protein>
    <submittedName>
        <fullName evidence="7">Radical SAM protein</fullName>
    </submittedName>
</protein>
<dbReference type="InterPro" id="IPR006638">
    <property type="entry name" value="Elp3/MiaA/NifB-like_rSAM"/>
</dbReference>
<evidence type="ECO:0000259" key="6">
    <source>
        <dbReference type="PROSITE" id="PS51918"/>
    </source>
</evidence>